<comment type="caution">
    <text evidence="2">The sequence shown here is derived from an EMBL/GenBank/DDBJ whole genome shotgun (WGS) entry which is preliminary data.</text>
</comment>
<sequence>MTAKSKECVLYVDKMPFKSFLFFDFKKDEIIVVYIVLGNNLRIFFVSTTFTGYDLQAIIFQTIQKLSNISFNVIVMISNLGSNFKRFALPPPPQTYFNVGDKEIVYMFDPLHLLKETKNNFFNCRFKSQNKIAEKIHLTNFYDSDKNVHLNPNSFQKMRVKFACYVFSHTVVAGMTTFFRYN</sequence>
<proteinExistence type="predicted"/>
<accession>A0A6G0T0M9</accession>
<dbReference type="EMBL" id="VYZN01000072">
    <property type="protein sequence ID" value="KAE9524129.1"/>
    <property type="molecule type" value="Genomic_DNA"/>
</dbReference>
<dbReference type="Proteomes" id="UP000475862">
    <property type="component" value="Unassembled WGS sequence"/>
</dbReference>
<keyword evidence="1" id="KW-0472">Membrane</keyword>
<keyword evidence="1" id="KW-1133">Transmembrane helix</keyword>
<evidence type="ECO:0000313" key="2">
    <source>
        <dbReference type="EMBL" id="KAE9524129.1"/>
    </source>
</evidence>
<name>A0A6G0T0M9_APHGL</name>
<dbReference type="AlphaFoldDB" id="A0A6G0T0M9"/>
<organism evidence="2 3">
    <name type="scientific">Aphis glycines</name>
    <name type="common">Soybean aphid</name>
    <dbReference type="NCBI Taxonomy" id="307491"/>
    <lineage>
        <taxon>Eukaryota</taxon>
        <taxon>Metazoa</taxon>
        <taxon>Ecdysozoa</taxon>
        <taxon>Arthropoda</taxon>
        <taxon>Hexapoda</taxon>
        <taxon>Insecta</taxon>
        <taxon>Pterygota</taxon>
        <taxon>Neoptera</taxon>
        <taxon>Paraneoptera</taxon>
        <taxon>Hemiptera</taxon>
        <taxon>Sternorrhyncha</taxon>
        <taxon>Aphidomorpha</taxon>
        <taxon>Aphidoidea</taxon>
        <taxon>Aphididae</taxon>
        <taxon>Aphidini</taxon>
        <taxon>Aphis</taxon>
        <taxon>Aphis</taxon>
    </lineage>
</organism>
<keyword evidence="3" id="KW-1185">Reference proteome</keyword>
<evidence type="ECO:0000256" key="1">
    <source>
        <dbReference type="SAM" id="Phobius"/>
    </source>
</evidence>
<reference evidence="2 3" key="1">
    <citation type="submission" date="2019-08" db="EMBL/GenBank/DDBJ databases">
        <title>The genome of the soybean aphid Biotype 1, its phylome, world population structure and adaptation to the North American continent.</title>
        <authorList>
            <person name="Giordano R."/>
            <person name="Donthu R.K."/>
            <person name="Hernandez A.G."/>
            <person name="Wright C.L."/>
            <person name="Zimin A.V."/>
        </authorList>
    </citation>
    <scope>NUCLEOTIDE SEQUENCE [LARGE SCALE GENOMIC DNA]</scope>
    <source>
        <tissue evidence="2">Whole aphids</tissue>
    </source>
</reference>
<protein>
    <submittedName>
        <fullName evidence="2">Uncharacterized protein</fullName>
    </submittedName>
</protein>
<gene>
    <name evidence="2" type="ORF">AGLY_015494</name>
</gene>
<keyword evidence="1" id="KW-0812">Transmembrane</keyword>
<feature type="transmembrane region" description="Helical" evidence="1">
    <location>
        <begin position="162"/>
        <end position="181"/>
    </location>
</feature>
<evidence type="ECO:0000313" key="3">
    <source>
        <dbReference type="Proteomes" id="UP000475862"/>
    </source>
</evidence>
<dbReference type="OrthoDB" id="7312725at2759"/>